<reference evidence="1 2" key="1">
    <citation type="submission" date="2019-04" db="EMBL/GenBank/DDBJ databases">
        <title>Rhodococcus oryzae sp. nov., a novel actinomycete isolated from rhizosphere soil of rice (Oryza sativa L.).</title>
        <authorList>
            <person name="Li C."/>
        </authorList>
    </citation>
    <scope>NUCLEOTIDE SEQUENCE [LARGE SCALE GENOMIC DNA]</scope>
    <source>
        <strain evidence="1 2">NEAU-CX67</strain>
    </source>
</reference>
<dbReference type="Proteomes" id="UP000305109">
    <property type="component" value="Unassembled WGS sequence"/>
</dbReference>
<comment type="caution">
    <text evidence="1">The sequence shown here is derived from an EMBL/GenBank/DDBJ whole genome shotgun (WGS) entry which is preliminary data.</text>
</comment>
<evidence type="ECO:0000313" key="2">
    <source>
        <dbReference type="Proteomes" id="UP000305109"/>
    </source>
</evidence>
<name>A0ABY2RGC6_9NOCA</name>
<protein>
    <submittedName>
        <fullName evidence="1">Uncharacterized protein</fullName>
    </submittedName>
</protein>
<accession>A0ABY2RGC6</accession>
<proteinExistence type="predicted"/>
<keyword evidence="2" id="KW-1185">Reference proteome</keyword>
<dbReference type="RefSeq" id="WP_136911130.1">
    <property type="nucleotide sequence ID" value="NZ_SUMD01000009.1"/>
</dbReference>
<evidence type="ECO:0000313" key="1">
    <source>
        <dbReference type="EMBL" id="TJZ75980.1"/>
    </source>
</evidence>
<organism evidence="1 2">
    <name type="scientific">Rhodococcus oryzae</name>
    <dbReference type="NCBI Taxonomy" id="2571143"/>
    <lineage>
        <taxon>Bacteria</taxon>
        <taxon>Bacillati</taxon>
        <taxon>Actinomycetota</taxon>
        <taxon>Actinomycetes</taxon>
        <taxon>Mycobacteriales</taxon>
        <taxon>Nocardiaceae</taxon>
        <taxon>Rhodococcus</taxon>
    </lineage>
</organism>
<sequence length="124" mass="13545">MKRPPPEFDGFAQLDSAEPTLVAAHLFVRVFGAKHTYAAGARLKWHPIITELARLGGCDSEFRLFSGGERSDAIGAIATECVLRWESALLAARRNEDVLLLRAGVTALASPDPVRTVWQRVTTS</sequence>
<gene>
    <name evidence="1" type="ORF">FCG67_18330</name>
</gene>
<dbReference type="EMBL" id="SUMD01000009">
    <property type="protein sequence ID" value="TJZ75980.1"/>
    <property type="molecule type" value="Genomic_DNA"/>
</dbReference>